<gene>
    <name evidence="1" type="ORF">Dsin_006224</name>
</gene>
<reference evidence="1" key="1">
    <citation type="journal article" date="2023" name="Plant J.">
        <title>Genome sequences and population genomics provide insights into the demographic history, inbreeding, and mutation load of two 'living fossil' tree species of Dipteronia.</title>
        <authorList>
            <person name="Feng Y."/>
            <person name="Comes H.P."/>
            <person name="Chen J."/>
            <person name="Zhu S."/>
            <person name="Lu R."/>
            <person name="Zhang X."/>
            <person name="Li P."/>
            <person name="Qiu J."/>
            <person name="Olsen K.M."/>
            <person name="Qiu Y."/>
        </authorList>
    </citation>
    <scope>NUCLEOTIDE SEQUENCE</scope>
    <source>
        <strain evidence="1">NBL</strain>
    </source>
</reference>
<comment type="caution">
    <text evidence="1">The sequence shown here is derived from an EMBL/GenBank/DDBJ whole genome shotgun (WGS) entry which is preliminary data.</text>
</comment>
<proteinExistence type="predicted"/>
<sequence>MVGRRRNKLDGIKKDDERWIIDIAEMKNEAVFYFVNLFEEKQSIESYTQQPSMFPHLEACDVDLLNSNISEQEIKQSLFNIGSFPKSRVFCSNNVSNSFAKNIADICCSPITKNLGKYLCVPLIHGRITKETYKEIFEKIQSRLATWKSATLSFAGKCTLINAVQSAILIYAIQSIKLPADICSKIDKLNKYFLWGHTADNRKVHLVNWKTVCLPKWKGGLGIKKSKLKNQALLAQAGWRLLNTENGLWGNMLKHKYTNDDVNGIFEHSYNIGCSSTWKGFTFEAKLLLEGLKWRVGDGCQIAF</sequence>
<organism evidence="1 2">
    <name type="scientific">Dipteronia sinensis</name>
    <dbReference type="NCBI Taxonomy" id="43782"/>
    <lineage>
        <taxon>Eukaryota</taxon>
        <taxon>Viridiplantae</taxon>
        <taxon>Streptophyta</taxon>
        <taxon>Embryophyta</taxon>
        <taxon>Tracheophyta</taxon>
        <taxon>Spermatophyta</taxon>
        <taxon>Magnoliopsida</taxon>
        <taxon>eudicotyledons</taxon>
        <taxon>Gunneridae</taxon>
        <taxon>Pentapetalae</taxon>
        <taxon>rosids</taxon>
        <taxon>malvids</taxon>
        <taxon>Sapindales</taxon>
        <taxon>Sapindaceae</taxon>
        <taxon>Hippocastanoideae</taxon>
        <taxon>Acereae</taxon>
        <taxon>Dipteronia</taxon>
    </lineage>
</organism>
<dbReference type="PANTHER" id="PTHR33116:SF70">
    <property type="entry name" value="NON-LTR RETROELEMENT REVERSE TRANSCRIPTASE-LIKE PROTEIN"/>
    <property type="match status" value="1"/>
</dbReference>
<dbReference type="EMBL" id="JANJYJ010000002">
    <property type="protein sequence ID" value="KAK3226362.1"/>
    <property type="molecule type" value="Genomic_DNA"/>
</dbReference>
<dbReference type="AlphaFoldDB" id="A0AAE0AZ72"/>
<dbReference type="PANTHER" id="PTHR33116">
    <property type="entry name" value="REVERSE TRANSCRIPTASE ZINC-BINDING DOMAIN-CONTAINING PROTEIN-RELATED-RELATED"/>
    <property type="match status" value="1"/>
</dbReference>
<evidence type="ECO:0000313" key="1">
    <source>
        <dbReference type="EMBL" id="KAK3226362.1"/>
    </source>
</evidence>
<keyword evidence="2" id="KW-1185">Reference proteome</keyword>
<name>A0AAE0AZ72_9ROSI</name>
<accession>A0AAE0AZ72</accession>
<protein>
    <submittedName>
        <fullName evidence="1">Uncharacterized protein</fullName>
    </submittedName>
</protein>
<evidence type="ECO:0000313" key="2">
    <source>
        <dbReference type="Proteomes" id="UP001281410"/>
    </source>
</evidence>
<dbReference type="Proteomes" id="UP001281410">
    <property type="component" value="Unassembled WGS sequence"/>
</dbReference>